<dbReference type="PANTHER" id="PTHR31635">
    <property type="entry name" value="REVERSE TRANSCRIPTASE DOMAIN-CONTAINING PROTEIN-RELATED"/>
    <property type="match status" value="1"/>
</dbReference>
<evidence type="ECO:0000313" key="1">
    <source>
        <dbReference type="Ensembl" id="ENSVKKP00000006505.1"/>
    </source>
</evidence>
<reference evidence="1" key="2">
    <citation type="submission" date="2025-09" db="UniProtKB">
        <authorList>
            <consortium name="Ensembl"/>
        </authorList>
    </citation>
    <scope>IDENTIFICATION</scope>
</reference>
<keyword evidence="2" id="KW-1185">Reference proteome</keyword>
<dbReference type="OMA" id="CISCENA"/>
<evidence type="ECO:0008006" key="3">
    <source>
        <dbReference type="Google" id="ProtNLM"/>
    </source>
</evidence>
<protein>
    <recommendedName>
        <fullName evidence="3">Reverse transcriptase domain-containing protein</fullName>
    </recommendedName>
</protein>
<organism evidence="1 2">
    <name type="scientific">Varanus komodoensis</name>
    <name type="common">Komodo dragon</name>
    <dbReference type="NCBI Taxonomy" id="61221"/>
    <lineage>
        <taxon>Eukaryota</taxon>
        <taxon>Metazoa</taxon>
        <taxon>Chordata</taxon>
        <taxon>Craniata</taxon>
        <taxon>Vertebrata</taxon>
        <taxon>Euteleostomi</taxon>
        <taxon>Lepidosauria</taxon>
        <taxon>Squamata</taxon>
        <taxon>Bifurcata</taxon>
        <taxon>Unidentata</taxon>
        <taxon>Episquamata</taxon>
        <taxon>Toxicofera</taxon>
        <taxon>Anguimorpha</taxon>
        <taxon>Paleoanguimorpha</taxon>
        <taxon>Varanoidea</taxon>
        <taxon>Varanidae</taxon>
        <taxon>Varanus</taxon>
    </lineage>
</organism>
<accession>A0A8D2J4S8</accession>
<dbReference type="PANTHER" id="PTHR31635:SF196">
    <property type="entry name" value="REVERSE TRANSCRIPTASE DOMAIN-CONTAINING PROTEIN-RELATED"/>
    <property type="match status" value="1"/>
</dbReference>
<reference evidence="1" key="1">
    <citation type="submission" date="2025-08" db="UniProtKB">
        <authorList>
            <consortium name="Ensembl"/>
        </authorList>
    </citation>
    <scope>IDENTIFICATION</scope>
</reference>
<sequence length="191" mass="22459">MKLTKQNFFENANKPGRWLTHKVKKEKEKRLIVKLKDREGQLHSQSAQIKKILEDFFTKLYQKEEISIKKVKEYIQKEELPKRPEKYHKLLNQEVTIMEVVEAIKRQKNNKTPGLDGLPAEFYKSFKAVFATFLKDICNEALLNAKIPTTWTEANVILILKEDMDVAQIQNYQPISLLYVDYKIFASILAE</sequence>
<evidence type="ECO:0000313" key="2">
    <source>
        <dbReference type="Proteomes" id="UP000694545"/>
    </source>
</evidence>
<dbReference type="Proteomes" id="UP000694545">
    <property type="component" value="Unplaced"/>
</dbReference>
<proteinExistence type="predicted"/>
<dbReference type="AlphaFoldDB" id="A0A8D2J4S8"/>
<dbReference type="Ensembl" id="ENSVKKT00000006678.1">
    <property type="protein sequence ID" value="ENSVKKP00000006505.1"/>
    <property type="gene ID" value="ENSVKKG00000004720.1"/>
</dbReference>
<name>A0A8D2J4S8_VARKO</name>